<feature type="non-terminal residue" evidence="1">
    <location>
        <position position="1"/>
    </location>
</feature>
<dbReference type="EMBL" id="BART01016079">
    <property type="protein sequence ID" value="GAG77280.1"/>
    <property type="molecule type" value="Genomic_DNA"/>
</dbReference>
<sequence length="178" mass="19720">PEFVVDVPKEIEGLVDKGEFEVDEIETTEPIENWEEVLASLEYSGETVEITDQQITGVTGKELAPKGWKTIHSAPDLPPNNHGTQIEDTDDNMREAIKGRVLELAEELCVNAGYATGFRGEVYGALMRHIRGNFLDNMTLGLADRRCLDYAWKTLDQVKAKVIAVPGLVGGMIEYANK</sequence>
<organism evidence="1">
    <name type="scientific">marine sediment metagenome</name>
    <dbReference type="NCBI Taxonomy" id="412755"/>
    <lineage>
        <taxon>unclassified sequences</taxon>
        <taxon>metagenomes</taxon>
        <taxon>ecological metagenomes</taxon>
    </lineage>
</organism>
<evidence type="ECO:0000313" key="1">
    <source>
        <dbReference type="EMBL" id="GAG77280.1"/>
    </source>
</evidence>
<dbReference type="AlphaFoldDB" id="X1A563"/>
<comment type="caution">
    <text evidence="1">The sequence shown here is derived from an EMBL/GenBank/DDBJ whole genome shotgun (WGS) entry which is preliminary data.</text>
</comment>
<proteinExistence type="predicted"/>
<name>X1A563_9ZZZZ</name>
<gene>
    <name evidence="1" type="ORF">S01H4_31036</name>
</gene>
<reference evidence="1" key="1">
    <citation type="journal article" date="2014" name="Front. Microbiol.">
        <title>High frequency of phylogenetically diverse reductive dehalogenase-homologous genes in deep subseafloor sedimentary metagenomes.</title>
        <authorList>
            <person name="Kawai M."/>
            <person name="Futagami T."/>
            <person name="Toyoda A."/>
            <person name="Takaki Y."/>
            <person name="Nishi S."/>
            <person name="Hori S."/>
            <person name="Arai W."/>
            <person name="Tsubouchi T."/>
            <person name="Morono Y."/>
            <person name="Uchiyama I."/>
            <person name="Ito T."/>
            <person name="Fujiyama A."/>
            <person name="Inagaki F."/>
            <person name="Takami H."/>
        </authorList>
    </citation>
    <scope>NUCLEOTIDE SEQUENCE</scope>
    <source>
        <strain evidence="1">Expedition CK06-06</strain>
    </source>
</reference>
<accession>X1A563</accession>
<protein>
    <submittedName>
        <fullName evidence="1">Uncharacterized protein</fullName>
    </submittedName>
</protein>